<dbReference type="InterPro" id="IPR057684">
    <property type="entry name" value="DUF7924"/>
</dbReference>
<dbReference type="AlphaFoldDB" id="A0A395GX19"/>
<accession>A0A395GX19</accession>
<reference evidence="2 3" key="1">
    <citation type="submission" date="2018-02" db="EMBL/GenBank/DDBJ databases">
        <title>The genomes of Aspergillus section Nigri reveals drivers in fungal speciation.</title>
        <authorList>
            <consortium name="DOE Joint Genome Institute"/>
            <person name="Vesth T.C."/>
            <person name="Nybo J."/>
            <person name="Theobald S."/>
            <person name="Brandl J."/>
            <person name="Frisvad J.C."/>
            <person name="Nielsen K.F."/>
            <person name="Lyhne E.K."/>
            <person name="Kogle M.E."/>
            <person name="Kuo A."/>
            <person name="Riley R."/>
            <person name="Clum A."/>
            <person name="Nolan M."/>
            <person name="Lipzen A."/>
            <person name="Salamov A."/>
            <person name="Henrissat B."/>
            <person name="Wiebenga A."/>
            <person name="De vries R.P."/>
            <person name="Grigoriev I.V."/>
            <person name="Mortensen U.H."/>
            <person name="Andersen M.R."/>
            <person name="Baker S.E."/>
        </authorList>
    </citation>
    <scope>NUCLEOTIDE SEQUENCE [LARGE SCALE GENOMIC DNA]</scope>
    <source>
        <strain evidence="2 3">CBS 121593</strain>
    </source>
</reference>
<evidence type="ECO:0000259" key="1">
    <source>
        <dbReference type="Pfam" id="PF25545"/>
    </source>
</evidence>
<dbReference type="Pfam" id="PF25545">
    <property type="entry name" value="DUF7924"/>
    <property type="match status" value="1"/>
</dbReference>
<dbReference type="PANTHER" id="PTHR42470">
    <property type="entry name" value="VAST DOMAIN-CONTAINING PROTEIN"/>
    <property type="match status" value="1"/>
</dbReference>
<feature type="domain" description="DUF7924" evidence="1">
    <location>
        <begin position="38"/>
        <end position="253"/>
    </location>
</feature>
<proteinExistence type="predicted"/>
<dbReference type="GeneID" id="37219923"/>
<evidence type="ECO:0000313" key="3">
    <source>
        <dbReference type="Proteomes" id="UP000249402"/>
    </source>
</evidence>
<dbReference type="RefSeq" id="XP_025574290.1">
    <property type="nucleotide sequence ID" value="XM_025715058.1"/>
</dbReference>
<gene>
    <name evidence="2" type="ORF">BO80DRAFT_314416</name>
</gene>
<feature type="non-terminal residue" evidence="2">
    <location>
        <position position="253"/>
    </location>
</feature>
<protein>
    <recommendedName>
        <fullName evidence="1">DUF7924 domain-containing protein</fullName>
    </recommendedName>
</protein>
<dbReference type="VEuPathDB" id="FungiDB:BO80DRAFT_314416"/>
<evidence type="ECO:0000313" key="2">
    <source>
        <dbReference type="EMBL" id="RAK99962.1"/>
    </source>
</evidence>
<keyword evidence="3" id="KW-1185">Reference proteome</keyword>
<sequence>FLAEASIGPELEETQFCELLFQRPSQIPENTLMDGDTMDAFHNSLRNQSARRLLIDLHPLLFPGADAQVIRGRRNLASVIDGYDDLWAKSHTFIYETQPCPSHTRGLRPSLFTEAQRRKLGIEPDKLSFYAATEEIYFPYLVGLVTGDFAVPDIADEEATHCMSIALRGLVHLARMAGCAESLHRQILGFSLSHDLDTVSIYGYYPIIEGTKTTYCRRLIRQFDIWTDKSKWDSYSFVYNVDEVFLPRHIRRV</sequence>
<organism evidence="2 3">
    <name type="scientific">Aspergillus ibericus CBS 121593</name>
    <dbReference type="NCBI Taxonomy" id="1448316"/>
    <lineage>
        <taxon>Eukaryota</taxon>
        <taxon>Fungi</taxon>
        <taxon>Dikarya</taxon>
        <taxon>Ascomycota</taxon>
        <taxon>Pezizomycotina</taxon>
        <taxon>Eurotiomycetes</taxon>
        <taxon>Eurotiomycetidae</taxon>
        <taxon>Eurotiales</taxon>
        <taxon>Aspergillaceae</taxon>
        <taxon>Aspergillus</taxon>
        <taxon>Aspergillus subgen. Circumdati</taxon>
    </lineage>
</organism>
<dbReference type="EMBL" id="KZ824443">
    <property type="protein sequence ID" value="RAK99962.1"/>
    <property type="molecule type" value="Genomic_DNA"/>
</dbReference>
<dbReference type="OrthoDB" id="5400850at2759"/>
<dbReference type="PANTHER" id="PTHR42470:SF2">
    <property type="match status" value="1"/>
</dbReference>
<dbReference type="STRING" id="1448316.A0A395GX19"/>
<feature type="non-terminal residue" evidence="2">
    <location>
        <position position="1"/>
    </location>
</feature>
<name>A0A395GX19_9EURO</name>
<dbReference type="Proteomes" id="UP000249402">
    <property type="component" value="Unassembled WGS sequence"/>
</dbReference>